<dbReference type="SUPFAM" id="SSF110395">
    <property type="entry name" value="CutC-like"/>
    <property type="match status" value="1"/>
</dbReference>
<comment type="caution">
    <text evidence="3">The sequence shown here is derived from an EMBL/GenBank/DDBJ whole genome shotgun (WGS) entry which is preliminary data.</text>
</comment>
<dbReference type="PANTHER" id="PTHR12598:SF0">
    <property type="entry name" value="COPPER HOMEOSTASIS PROTEIN CUTC HOMOLOG"/>
    <property type="match status" value="1"/>
</dbReference>
<evidence type="ECO:0000256" key="1">
    <source>
        <dbReference type="ARBA" id="ARBA00007768"/>
    </source>
</evidence>
<keyword evidence="4" id="KW-1185">Reference proteome</keyword>
<comment type="similarity">
    <text evidence="1 2">Belongs to the CutC family.</text>
</comment>
<dbReference type="Gene3D" id="3.20.20.380">
    <property type="entry name" value="Copper homeostasis (CutC) domain"/>
    <property type="match status" value="1"/>
</dbReference>
<dbReference type="InterPro" id="IPR005627">
    <property type="entry name" value="CutC-like"/>
</dbReference>
<comment type="caution">
    <text evidence="2">Once thought to be involved in copper homeostasis, experiments in E.coli have shown this is not the case.</text>
</comment>
<evidence type="ECO:0000313" key="3">
    <source>
        <dbReference type="EMBL" id="MFC4242335.1"/>
    </source>
</evidence>
<dbReference type="HAMAP" id="MF_00795">
    <property type="entry name" value="CutC"/>
    <property type="match status" value="1"/>
</dbReference>
<gene>
    <name evidence="2" type="primary">cutC</name>
    <name evidence="3" type="ORF">ACFOYW_03040</name>
</gene>
<accession>A0ABV8Q1R9</accession>
<evidence type="ECO:0000313" key="4">
    <source>
        <dbReference type="Proteomes" id="UP001595900"/>
    </source>
</evidence>
<dbReference type="InterPro" id="IPR036822">
    <property type="entry name" value="CutC-like_dom_sf"/>
</dbReference>
<dbReference type="Proteomes" id="UP001595900">
    <property type="component" value="Unassembled WGS sequence"/>
</dbReference>
<organism evidence="3 4">
    <name type="scientific">Gryllotalpicola reticulitermitis</name>
    <dbReference type="NCBI Taxonomy" id="1184153"/>
    <lineage>
        <taxon>Bacteria</taxon>
        <taxon>Bacillati</taxon>
        <taxon>Actinomycetota</taxon>
        <taxon>Actinomycetes</taxon>
        <taxon>Micrococcales</taxon>
        <taxon>Microbacteriaceae</taxon>
        <taxon>Gryllotalpicola</taxon>
    </lineage>
</organism>
<dbReference type="Pfam" id="PF03932">
    <property type="entry name" value="CutC"/>
    <property type="match status" value="1"/>
</dbReference>
<keyword evidence="2" id="KW-0963">Cytoplasm</keyword>
<proteinExistence type="inferred from homology"/>
<dbReference type="PANTHER" id="PTHR12598">
    <property type="entry name" value="COPPER HOMEOSTASIS PROTEIN CUTC"/>
    <property type="match status" value="1"/>
</dbReference>
<comment type="subcellular location">
    <subcellularLocation>
        <location evidence="2">Cytoplasm</location>
    </subcellularLocation>
</comment>
<dbReference type="RefSeq" id="WP_390227161.1">
    <property type="nucleotide sequence ID" value="NZ_JBHSCN010000002.1"/>
</dbReference>
<reference evidence="4" key="1">
    <citation type="journal article" date="2019" name="Int. J. Syst. Evol. Microbiol.">
        <title>The Global Catalogue of Microorganisms (GCM) 10K type strain sequencing project: providing services to taxonomists for standard genome sequencing and annotation.</title>
        <authorList>
            <consortium name="The Broad Institute Genomics Platform"/>
            <consortium name="The Broad Institute Genome Sequencing Center for Infectious Disease"/>
            <person name="Wu L."/>
            <person name="Ma J."/>
        </authorList>
    </citation>
    <scope>NUCLEOTIDE SEQUENCE [LARGE SCALE GENOMIC DNA]</scope>
    <source>
        <strain evidence="4">CGMCC 1.10363</strain>
    </source>
</reference>
<protein>
    <recommendedName>
        <fullName evidence="2">PF03932 family protein CutC</fullName>
    </recommendedName>
</protein>
<evidence type="ECO:0000256" key="2">
    <source>
        <dbReference type="HAMAP-Rule" id="MF_00795"/>
    </source>
</evidence>
<name>A0ABV8Q1R9_9MICO</name>
<sequence>MTALLEIAVTSDLAAALAQAHGADRVELCTALELGGVTPSQAAIEATVETGAQTHVLVRCRAGDFVYDDDEVRLMCREAADVVRAGAAGVVIGALDAAGELDLAAIERMADAARSARSDVSVTVHRAIDASADPVRSAARAAASAVRATRILTSGGRPSAGDAVDVITRMVAAAGAVQVMAGGGVTVDAIPRLTAAGVAAVHLSAKRRERDHWSLDPAIVAAARAALDATR</sequence>
<dbReference type="EMBL" id="JBHSCN010000002">
    <property type="protein sequence ID" value="MFC4242335.1"/>
    <property type="molecule type" value="Genomic_DNA"/>
</dbReference>